<evidence type="ECO:0000313" key="1">
    <source>
        <dbReference type="EMBL" id="SHG28667.1"/>
    </source>
</evidence>
<dbReference type="Proteomes" id="UP000186132">
    <property type="component" value="Unassembled WGS sequence"/>
</dbReference>
<dbReference type="EMBL" id="FQVU01000002">
    <property type="protein sequence ID" value="SHG28667.1"/>
    <property type="molecule type" value="Genomic_DNA"/>
</dbReference>
<dbReference type="RefSeq" id="WP_073389045.1">
    <property type="nucleotide sequence ID" value="NZ_FQVU01000002.1"/>
</dbReference>
<dbReference type="OrthoDB" id="4614415at2"/>
<evidence type="ECO:0000313" key="2">
    <source>
        <dbReference type="Proteomes" id="UP000186132"/>
    </source>
</evidence>
<gene>
    <name evidence="1" type="ORF">SAMN05443575_1921</name>
</gene>
<dbReference type="STRING" id="1206085.SAMN05443575_1921"/>
<dbReference type="AlphaFoldDB" id="A0A1M5IK62"/>
<name>A0A1M5IK62_9ACTN</name>
<organism evidence="1 2">
    <name type="scientific">Jatrophihabitans endophyticus</name>
    <dbReference type="NCBI Taxonomy" id="1206085"/>
    <lineage>
        <taxon>Bacteria</taxon>
        <taxon>Bacillati</taxon>
        <taxon>Actinomycetota</taxon>
        <taxon>Actinomycetes</taxon>
        <taxon>Jatrophihabitantales</taxon>
        <taxon>Jatrophihabitantaceae</taxon>
        <taxon>Jatrophihabitans</taxon>
    </lineage>
</organism>
<proteinExistence type="predicted"/>
<sequence>MADTVLTFVTSLRHPDTTDDYAGVEHLLGQTLRSLDAQLDRRFEVVVVANRPYSPPPGLGFAVTTATVGFAAPPREFATKDDKHAAIKLDKGLKLAVAMTRSRATHAMCLDSDDFVSRRLVGFVADHGGDAPGWFVDRGVRYDVVTGLFRPQRHFNDVCGTSLVWRRDLMPDADLGPDPAADDVLAAFGHDRVVEELGSHRTLRRRYGFAAVPFPAAVYAVNHGQNHSGSGAPMLGVPLGRRRAAEFGIDVPDPAATRRAAVAQLRPAHLRRVVATVTRRAG</sequence>
<accession>A0A1M5IK62</accession>
<reference evidence="2" key="1">
    <citation type="submission" date="2016-11" db="EMBL/GenBank/DDBJ databases">
        <authorList>
            <person name="Varghese N."/>
            <person name="Submissions S."/>
        </authorList>
    </citation>
    <scope>NUCLEOTIDE SEQUENCE [LARGE SCALE GENOMIC DNA]</scope>
    <source>
        <strain evidence="2">DSM 45627</strain>
    </source>
</reference>
<evidence type="ECO:0008006" key="3">
    <source>
        <dbReference type="Google" id="ProtNLM"/>
    </source>
</evidence>
<protein>
    <recommendedName>
        <fullName evidence="3">Glycosyl transferase family 2</fullName>
    </recommendedName>
</protein>
<keyword evidence="2" id="KW-1185">Reference proteome</keyword>